<dbReference type="SUPFAM" id="SSF54427">
    <property type="entry name" value="NTF2-like"/>
    <property type="match status" value="1"/>
</dbReference>
<feature type="domain" description="DUF4440" evidence="1">
    <location>
        <begin position="17"/>
        <end position="124"/>
    </location>
</feature>
<sequence length="149" mass="16346">MFQAGVMTTTDIEIAAIRKLVDTVTHAQNNELPDEFLKLFRADAIWTTGGGKRLYGIDEIAAFTRQVLPGGMAGMSVAFELEHVLFIRPDVAAVKLRQIYQTPDGPDIGTPLWILAKEDGQWRLTACQNMAAPDDELETSGRPIFAPAS</sequence>
<keyword evidence="3" id="KW-1185">Reference proteome</keyword>
<evidence type="ECO:0000313" key="3">
    <source>
        <dbReference type="Proteomes" id="UP000292003"/>
    </source>
</evidence>
<dbReference type="AlphaFoldDB" id="A0A4Q7J5I3"/>
<accession>A0A4Q7J5I3</accession>
<dbReference type="NCBIfam" id="TIGR02246">
    <property type="entry name" value="SgcJ/EcaC family oxidoreductase"/>
    <property type="match status" value="1"/>
</dbReference>
<protein>
    <submittedName>
        <fullName evidence="2">SgcJ/EcaC family oxidoreductase</fullName>
    </submittedName>
</protein>
<dbReference type="Proteomes" id="UP000292003">
    <property type="component" value="Unassembled WGS sequence"/>
</dbReference>
<reference evidence="2 3" key="1">
    <citation type="submission" date="2019-02" db="EMBL/GenBank/DDBJ databases">
        <title>Draft genome sequence of Amycolatopsis sp. 8-3EHSu isolated from roots of Suaeda maritima.</title>
        <authorList>
            <person name="Duangmal K."/>
            <person name="Chantavorakit T."/>
        </authorList>
    </citation>
    <scope>NUCLEOTIDE SEQUENCE [LARGE SCALE GENOMIC DNA]</scope>
    <source>
        <strain evidence="2 3">8-3EHSu</strain>
    </source>
</reference>
<dbReference type="Pfam" id="PF14534">
    <property type="entry name" value="DUF4440"/>
    <property type="match status" value="1"/>
</dbReference>
<name>A0A4Q7J5I3_9PSEU</name>
<comment type="caution">
    <text evidence="2">The sequence shown here is derived from an EMBL/GenBank/DDBJ whole genome shotgun (WGS) entry which is preliminary data.</text>
</comment>
<dbReference type="InterPro" id="IPR011944">
    <property type="entry name" value="Steroid_delta5-4_isomerase"/>
</dbReference>
<gene>
    <name evidence="2" type="ORF">EWH70_20695</name>
</gene>
<evidence type="ECO:0000259" key="1">
    <source>
        <dbReference type="Pfam" id="PF14534"/>
    </source>
</evidence>
<dbReference type="InterPro" id="IPR032710">
    <property type="entry name" value="NTF2-like_dom_sf"/>
</dbReference>
<dbReference type="Gene3D" id="3.10.450.50">
    <property type="match status" value="1"/>
</dbReference>
<dbReference type="EMBL" id="SFCC01000010">
    <property type="protein sequence ID" value="RZQ62016.1"/>
    <property type="molecule type" value="Genomic_DNA"/>
</dbReference>
<proteinExistence type="predicted"/>
<dbReference type="OrthoDB" id="582247at2"/>
<evidence type="ECO:0000313" key="2">
    <source>
        <dbReference type="EMBL" id="RZQ62016.1"/>
    </source>
</evidence>
<organism evidence="2 3">
    <name type="scientific">Amycolatopsis suaedae</name>
    <dbReference type="NCBI Taxonomy" id="2510978"/>
    <lineage>
        <taxon>Bacteria</taxon>
        <taxon>Bacillati</taxon>
        <taxon>Actinomycetota</taxon>
        <taxon>Actinomycetes</taxon>
        <taxon>Pseudonocardiales</taxon>
        <taxon>Pseudonocardiaceae</taxon>
        <taxon>Amycolatopsis</taxon>
    </lineage>
</organism>
<dbReference type="InterPro" id="IPR027843">
    <property type="entry name" value="DUF4440"/>
</dbReference>